<dbReference type="EMBL" id="CP001340">
    <property type="protein sequence ID" value="ACL95773.1"/>
    <property type="molecule type" value="Genomic_DNA"/>
</dbReference>
<proteinExistence type="predicted"/>
<accession>A0A0H3CAC7</accession>
<evidence type="ECO:0000313" key="3">
    <source>
        <dbReference type="Proteomes" id="UP000001364"/>
    </source>
</evidence>
<keyword evidence="3" id="KW-1185">Reference proteome</keyword>
<dbReference type="OrthoDB" id="8910986at2"/>
<dbReference type="AlphaFoldDB" id="A0A0H3CAC7"/>
<feature type="compositionally biased region" description="Basic and acidic residues" evidence="1">
    <location>
        <begin position="244"/>
        <end position="263"/>
    </location>
</feature>
<dbReference type="RefSeq" id="YP_002517681.1">
    <property type="nucleotide sequence ID" value="NC_011916.1"/>
</dbReference>
<gene>
    <name evidence="2" type="ordered locus">CCNA_02308</name>
</gene>
<evidence type="ECO:0000313" key="2">
    <source>
        <dbReference type="EMBL" id="ACL95773.1"/>
    </source>
</evidence>
<reference evidence="2 3" key="1">
    <citation type="journal article" date="2010" name="J. Bacteriol.">
        <title>The genetic basis of laboratory adaptation in Caulobacter crescentus.</title>
        <authorList>
            <person name="Marks M.E."/>
            <person name="Castro-Rojas C.M."/>
            <person name="Teiling C."/>
            <person name="Du L."/>
            <person name="Kapatral V."/>
            <person name="Walunas T.L."/>
            <person name="Crosson S."/>
        </authorList>
    </citation>
    <scope>NUCLEOTIDE SEQUENCE [LARGE SCALE GENOMIC DNA]</scope>
    <source>
        <strain evidence="3">NA1000 / CB15N</strain>
    </source>
</reference>
<organism evidence="2 3">
    <name type="scientific">Caulobacter vibrioides (strain NA1000 / CB15N)</name>
    <name type="common">Caulobacter crescentus</name>
    <dbReference type="NCBI Taxonomy" id="565050"/>
    <lineage>
        <taxon>Bacteria</taxon>
        <taxon>Pseudomonadati</taxon>
        <taxon>Pseudomonadota</taxon>
        <taxon>Alphaproteobacteria</taxon>
        <taxon>Caulobacterales</taxon>
        <taxon>Caulobacteraceae</taxon>
        <taxon>Caulobacter</taxon>
    </lineage>
</organism>
<protein>
    <submittedName>
        <fullName evidence="2">Uncharacterized protein</fullName>
    </submittedName>
</protein>
<dbReference type="PATRIC" id="fig|565050.3.peg.2259"/>
<evidence type="ECO:0000256" key="1">
    <source>
        <dbReference type="SAM" id="MobiDB-lite"/>
    </source>
</evidence>
<dbReference type="InterPro" id="IPR045709">
    <property type="entry name" value="DUF6065"/>
</dbReference>
<name>A0A0H3CAC7_CAUVN</name>
<dbReference type="Pfam" id="PF19541">
    <property type="entry name" value="DUF6065"/>
    <property type="match status" value="1"/>
</dbReference>
<dbReference type="GeneID" id="7332262"/>
<dbReference type="HOGENOM" id="CLU_083903_0_0_5"/>
<feature type="region of interest" description="Disordered" evidence="1">
    <location>
        <begin position="242"/>
        <end position="284"/>
    </location>
</feature>
<dbReference type="Proteomes" id="UP000001364">
    <property type="component" value="Chromosome"/>
</dbReference>
<sequence>MRKRLKGSVPERPRNAPPRAAETELICYVHEGWQPKVEPASAKRDWMTATPESFAYRCLPLAIANAHGWVMLSPCGFSARWLGDVGTHSVEIVLDEGADKKRAPVSLFGSGTLTFHVEGVMRTSEGWNLWVGGPPNAMKDGIAPMGGVIETDWAPYTFTMNWRFTRPNHWVRFEENEPFCFFFPTPRGVMDRLKPELRPMEDAPELLESYRGWAASRAAFQEWIKQNKPKTPADQWQKLYYRGLHPDGRPGAPDHESKIRPAEFRQTGSRRVCPAGRSSARKPD</sequence>
<dbReference type="RefSeq" id="WP_010920086.1">
    <property type="nucleotide sequence ID" value="NC_011916.1"/>
</dbReference>
<dbReference type="KEGG" id="ccs:CCNA_02308"/>